<dbReference type="SUPFAM" id="SSF52540">
    <property type="entry name" value="P-loop containing nucleoside triphosphate hydrolases"/>
    <property type="match status" value="1"/>
</dbReference>
<dbReference type="InterPro" id="IPR005517">
    <property type="entry name" value="Transl_elong_EFG/EF2_IV"/>
</dbReference>
<dbReference type="EMBL" id="ANAG01000022">
    <property type="protein sequence ID" value="EKW98416.1"/>
    <property type="molecule type" value="Genomic_DNA"/>
</dbReference>
<dbReference type="SMART" id="SM00889">
    <property type="entry name" value="EFG_IV"/>
    <property type="match status" value="1"/>
</dbReference>
<dbReference type="InterPro" id="IPR027417">
    <property type="entry name" value="P-loop_NTPase"/>
</dbReference>
<dbReference type="PRINTS" id="PR00315">
    <property type="entry name" value="ELONGATNFCT"/>
</dbReference>
<reference evidence="6 7" key="1">
    <citation type="journal article" date="2013" name="Genome Announc.">
        <title>Genome Sequence of Lactobacillus saerimneri 30a (Formerly Lactobacillus sp. Strain 30a), a Reference Lactic Acid Bacterium Strain Producing Biogenic Amines.</title>
        <authorList>
            <person name="Romano A."/>
            <person name="Trip H."/>
            <person name="Campbell-Sills H."/>
            <person name="Bouchez O."/>
            <person name="Sherman D."/>
            <person name="Lolkema J.S."/>
            <person name="Lucas P.M."/>
        </authorList>
    </citation>
    <scope>NUCLEOTIDE SEQUENCE [LARGE SCALE GENOMIC DNA]</scope>
    <source>
        <strain evidence="6 7">30a</strain>
    </source>
</reference>
<dbReference type="STRING" id="1227363.D271_07699"/>
<keyword evidence="7" id="KW-1185">Reference proteome</keyword>
<evidence type="ECO:0000313" key="7">
    <source>
        <dbReference type="Proteomes" id="UP000011912"/>
    </source>
</evidence>
<dbReference type="SUPFAM" id="SSF54211">
    <property type="entry name" value="Ribosomal protein S5 domain 2-like"/>
    <property type="match status" value="1"/>
</dbReference>
<dbReference type="PROSITE" id="PS51722">
    <property type="entry name" value="G_TR_2"/>
    <property type="match status" value="1"/>
</dbReference>
<dbReference type="GO" id="GO:0032790">
    <property type="term" value="P:ribosome disassembly"/>
    <property type="evidence" value="ECO:0007669"/>
    <property type="project" value="TreeGrafter"/>
</dbReference>
<dbReference type="Proteomes" id="UP000011912">
    <property type="component" value="Unassembled WGS sequence"/>
</dbReference>
<name>M5J4D8_9LACO</name>
<dbReference type="GO" id="GO:0003924">
    <property type="term" value="F:GTPase activity"/>
    <property type="evidence" value="ECO:0007669"/>
    <property type="project" value="InterPro"/>
</dbReference>
<dbReference type="Gene3D" id="3.30.230.10">
    <property type="match status" value="1"/>
</dbReference>
<dbReference type="InterPro" id="IPR035650">
    <property type="entry name" value="Tet_C"/>
</dbReference>
<dbReference type="SMART" id="SM00838">
    <property type="entry name" value="EFG_C"/>
    <property type="match status" value="1"/>
</dbReference>
<dbReference type="GO" id="GO:0003746">
    <property type="term" value="F:translation elongation factor activity"/>
    <property type="evidence" value="ECO:0007669"/>
    <property type="project" value="UniProtKB-KW"/>
</dbReference>
<dbReference type="PATRIC" id="fig|1227363.6.peg.1512"/>
<keyword evidence="4" id="KW-0046">Antibiotic resistance</keyword>
<evidence type="ECO:0000256" key="1">
    <source>
        <dbReference type="ARBA" id="ARBA00022741"/>
    </source>
</evidence>
<dbReference type="SUPFAM" id="SSF50447">
    <property type="entry name" value="Translation proteins"/>
    <property type="match status" value="1"/>
</dbReference>
<dbReference type="InterPro" id="IPR000640">
    <property type="entry name" value="EFG_V-like"/>
</dbReference>
<keyword evidence="6" id="KW-0251">Elongation factor</keyword>
<dbReference type="PANTHER" id="PTHR43261">
    <property type="entry name" value="TRANSLATION ELONGATION FACTOR G-RELATED"/>
    <property type="match status" value="1"/>
</dbReference>
<evidence type="ECO:0000313" key="6">
    <source>
        <dbReference type="EMBL" id="EKW98416.1"/>
    </source>
</evidence>
<dbReference type="SUPFAM" id="SSF54980">
    <property type="entry name" value="EF-G C-terminal domain-like"/>
    <property type="match status" value="2"/>
</dbReference>
<dbReference type="InterPro" id="IPR009000">
    <property type="entry name" value="Transl_B-barrel_sf"/>
</dbReference>
<dbReference type="Gene3D" id="3.30.70.240">
    <property type="match status" value="1"/>
</dbReference>
<evidence type="ECO:0000256" key="2">
    <source>
        <dbReference type="ARBA" id="ARBA00022917"/>
    </source>
</evidence>
<dbReference type="AlphaFoldDB" id="M5J4D8"/>
<dbReference type="NCBIfam" id="TIGR00231">
    <property type="entry name" value="small_GTP"/>
    <property type="match status" value="1"/>
</dbReference>
<dbReference type="Pfam" id="PF00679">
    <property type="entry name" value="EFG_C"/>
    <property type="match status" value="1"/>
</dbReference>
<evidence type="ECO:0000259" key="5">
    <source>
        <dbReference type="PROSITE" id="PS51722"/>
    </source>
</evidence>
<dbReference type="RefSeq" id="WP_009555640.1">
    <property type="nucleotide sequence ID" value="NZ_ANAG01000022.1"/>
</dbReference>
<dbReference type="GO" id="GO:0005525">
    <property type="term" value="F:GTP binding"/>
    <property type="evidence" value="ECO:0007669"/>
    <property type="project" value="UniProtKB-KW"/>
</dbReference>
<comment type="caution">
    <text evidence="6">The sequence shown here is derived from an EMBL/GenBank/DDBJ whole genome shotgun (WGS) entry which is preliminary data.</text>
</comment>
<keyword evidence="1" id="KW-0547">Nucleotide-binding</keyword>
<evidence type="ECO:0000256" key="3">
    <source>
        <dbReference type="ARBA" id="ARBA00023134"/>
    </source>
</evidence>
<dbReference type="GO" id="GO:0046677">
    <property type="term" value="P:response to antibiotic"/>
    <property type="evidence" value="ECO:0007669"/>
    <property type="project" value="UniProtKB-KW"/>
</dbReference>
<dbReference type="Pfam" id="PF00009">
    <property type="entry name" value="GTP_EFTU"/>
    <property type="match status" value="1"/>
</dbReference>
<evidence type="ECO:0000256" key="4">
    <source>
        <dbReference type="ARBA" id="ARBA00023251"/>
    </source>
</evidence>
<dbReference type="InterPro" id="IPR035647">
    <property type="entry name" value="EFG_III/V"/>
</dbReference>
<keyword evidence="2" id="KW-0648">Protein biosynthesis</keyword>
<protein>
    <submittedName>
        <fullName evidence="6">Translation elongation factor (GTPase)</fullName>
    </submittedName>
</protein>
<feature type="domain" description="Tr-type G" evidence="5">
    <location>
        <begin position="1"/>
        <end position="234"/>
    </location>
</feature>
<dbReference type="InterPro" id="IPR014721">
    <property type="entry name" value="Ribsml_uS5_D2-typ_fold_subgr"/>
</dbReference>
<dbReference type="PRINTS" id="PR01037">
    <property type="entry name" value="TCRTETOQM"/>
</dbReference>
<dbReference type="PANTHER" id="PTHR43261:SF1">
    <property type="entry name" value="RIBOSOME-RELEASING FACTOR 2, MITOCHONDRIAL"/>
    <property type="match status" value="1"/>
</dbReference>
<organism evidence="6 7">
    <name type="scientific">Ligilactobacillus saerimneri 30a</name>
    <dbReference type="NCBI Taxonomy" id="1227363"/>
    <lineage>
        <taxon>Bacteria</taxon>
        <taxon>Bacillati</taxon>
        <taxon>Bacillota</taxon>
        <taxon>Bacilli</taxon>
        <taxon>Lactobacillales</taxon>
        <taxon>Lactobacillaceae</taxon>
        <taxon>Ligilactobacillus</taxon>
    </lineage>
</organism>
<keyword evidence="3" id="KW-0342">GTP-binding</keyword>
<dbReference type="Gene3D" id="2.40.30.10">
    <property type="entry name" value="Translation factors"/>
    <property type="match status" value="1"/>
</dbReference>
<dbReference type="Pfam" id="PF03764">
    <property type="entry name" value="EFG_IV"/>
    <property type="match status" value="1"/>
</dbReference>
<dbReference type="InterPro" id="IPR000795">
    <property type="entry name" value="T_Tr_GTP-bd_dom"/>
</dbReference>
<gene>
    <name evidence="6" type="ORF">D271_07699</name>
</gene>
<dbReference type="Gene3D" id="3.40.50.300">
    <property type="entry name" value="P-loop containing nucleotide triphosphate hydrolases"/>
    <property type="match status" value="1"/>
</dbReference>
<dbReference type="Gene3D" id="3.30.70.870">
    <property type="entry name" value="Elongation Factor G (Translational Gtpase), domain 3"/>
    <property type="match status" value="1"/>
</dbReference>
<accession>M5J4D8</accession>
<dbReference type="InterPro" id="IPR005225">
    <property type="entry name" value="Small_GTP-bd"/>
</dbReference>
<proteinExistence type="predicted"/>
<sequence>MKKMTLGIVAPVDAGKTTLAETLLHQGGTLRQLGRVDHGDAFLDSANMEKQRGITIFSHQALISMDDRQLTLLDTPGHIDFAAAMEQVLSVLDYAVLVVAATDGVTAYTRTLWRLLTRYQVPTVVFVNKMDLANALDREALLADLTTNLASTCIPFDDELTADTQEAIALNDEGLLDEYLTSGTLAQERVQEFIAQRRLFPVYFGSALQESGSATLLDGLVKWGKWQDGIHSSTAPLAGRVFKITRTEAGERLTWIKLTQGELRVKDELFPGQKINQIRIYNGEKYTNVTAVGPQQPCAVTGLTASYGGQGLGTTPDLAQPYLVPALSYAVDLQGNDPHVCLQALRQLEDENRQLHVQWLQDVQEIHLQVMGEMQIAVLKEVLQDRFGLVVAFIAGQVLYKETITAPVEGVGHFEPLRHYAEAHILLEPLPAGRGIEVKSDCSLEVLERNIQHQVLTTLKTKEHRGTLIGAPLTDVRLTLVTGRSHVKHTEGGDFREATSRAVRQGLMVLRQRQAMQLLEPWYEYTLTVPVNQVGRALNDIEAMGGNYQLPESANQEVTVITGMAPVSQMRSYVQTVRAYTHGQGQLECIVAGYRPAVNAEKVIAERAYEPQADLDNTPDSVFCAHGAGFPVPWDEVPQMMHCEYVSAVKKKC</sequence>
<dbReference type="InterPro" id="IPR020568">
    <property type="entry name" value="Ribosomal_Su5_D2-typ_SF"/>
</dbReference>
<dbReference type="CDD" id="cd03711">
    <property type="entry name" value="Tet_C"/>
    <property type="match status" value="1"/>
</dbReference>